<comment type="caution">
    <text evidence="2">The sequence shown here is derived from an EMBL/GenBank/DDBJ whole genome shotgun (WGS) entry which is preliminary data.</text>
</comment>
<name>A0ABQ9I9N3_9NEOP</name>
<keyword evidence="3" id="KW-1185">Reference proteome</keyword>
<evidence type="ECO:0008006" key="4">
    <source>
        <dbReference type="Google" id="ProtNLM"/>
    </source>
</evidence>
<gene>
    <name evidence="2" type="ORF">PR048_005958</name>
</gene>
<evidence type="ECO:0000313" key="3">
    <source>
        <dbReference type="Proteomes" id="UP001159363"/>
    </source>
</evidence>
<proteinExistence type="predicted"/>
<evidence type="ECO:0000313" key="2">
    <source>
        <dbReference type="EMBL" id="KAJ8893367.1"/>
    </source>
</evidence>
<accession>A0ABQ9I9N3</accession>
<dbReference type="Proteomes" id="UP001159363">
    <property type="component" value="Chromosome 2"/>
</dbReference>
<dbReference type="Gene3D" id="3.60.10.10">
    <property type="entry name" value="Endonuclease/exonuclease/phosphatase"/>
    <property type="match status" value="1"/>
</dbReference>
<dbReference type="SUPFAM" id="SSF56219">
    <property type="entry name" value="DNase I-like"/>
    <property type="match status" value="1"/>
</dbReference>
<sequence>MAAEYVNWWDITKETPKTTGPWMDQKRQLTTLLNRDVPKSFMLWAIARMLRWIKSIWILVQGVDKDVVVYFVKETINRRQSSSEEVPVEPGSSRTLELREEAAAINKSIEFDPVLAKKLMISWKTWYGARGSAISPIIVKVWVCAIVENSTTAIKVKNVPLRERKRINVLTVRQKARSPITGFIGENALHTRISAKRGNEEVYLTSLYFQFSDPPEDHLTQWELNFHKLRGRKLLIVADANTKSEAWHSPVTDEKGTTIHQFIVANGLTVNSREGQSTTNLFACNRHKILHKCHTGIYEHGRHDTRLESHAGLLNRTLLDEFGDTFPLQDLHGRAEMLTNVIQRTCDHTLKKVAGTFFIHKWWDQDLEQERRDLWKCRKKMKTERLPERKEAMGEKHRQKQTSVVKGKIFNGVSEACQEECLANLVDLLLPSDSQDSETEMHTRKQSNGRASKD</sequence>
<organism evidence="2 3">
    <name type="scientific">Dryococelus australis</name>
    <dbReference type="NCBI Taxonomy" id="614101"/>
    <lineage>
        <taxon>Eukaryota</taxon>
        <taxon>Metazoa</taxon>
        <taxon>Ecdysozoa</taxon>
        <taxon>Arthropoda</taxon>
        <taxon>Hexapoda</taxon>
        <taxon>Insecta</taxon>
        <taxon>Pterygota</taxon>
        <taxon>Neoptera</taxon>
        <taxon>Polyneoptera</taxon>
        <taxon>Phasmatodea</taxon>
        <taxon>Verophasmatodea</taxon>
        <taxon>Anareolatae</taxon>
        <taxon>Phasmatidae</taxon>
        <taxon>Eurycanthinae</taxon>
        <taxon>Dryococelus</taxon>
    </lineage>
</organism>
<protein>
    <recommendedName>
        <fullName evidence="4">Endonuclease/exonuclease/phosphatase domain-containing protein</fullName>
    </recommendedName>
</protein>
<evidence type="ECO:0000256" key="1">
    <source>
        <dbReference type="SAM" id="MobiDB-lite"/>
    </source>
</evidence>
<reference evidence="2 3" key="1">
    <citation type="submission" date="2023-02" db="EMBL/GenBank/DDBJ databases">
        <title>LHISI_Scaffold_Assembly.</title>
        <authorList>
            <person name="Stuart O.P."/>
            <person name="Cleave R."/>
            <person name="Magrath M.J.L."/>
            <person name="Mikheyev A.S."/>
        </authorList>
    </citation>
    <scope>NUCLEOTIDE SEQUENCE [LARGE SCALE GENOMIC DNA]</scope>
    <source>
        <strain evidence="2">Daus_M_001</strain>
        <tissue evidence="2">Leg muscle</tissue>
    </source>
</reference>
<dbReference type="InterPro" id="IPR036691">
    <property type="entry name" value="Endo/exonu/phosph_ase_sf"/>
</dbReference>
<dbReference type="EMBL" id="JARBHB010000002">
    <property type="protein sequence ID" value="KAJ8893367.1"/>
    <property type="molecule type" value="Genomic_DNA"/>
</dbReference>
<feature type="region of interest" description="Disordered" evidence="1">
    <location>
        <begin position="433"/>
        <end position="454"/>
    </location>
</feature>